<keyword evidence="9 17" id="KW-1278">Translocase</keyword>
<dbReference type="InterPro" id="IPR023299">
    <property type="entry name" value="ATPase_P-typ_cyto_dom_N"/>
</dbReference>
<feature type="binding site" evidence="15">
    <location>
        <position position="699"/>
    </location>
    <ligand>
        <name>ATP</name>
        <dbReference type="ChEBI" id="CHEBI:30616"/>
    </ligand>
</feature>
<dbReference type="EMBL" id="NBII01000001">
    <property type="protein sequence ID" value="PAV23856.1"/>
    <property type="molecule type" value="Genomic_DNA"/>
</dbReference>
<feature type="binding site" evidence="15">
    <location>
        <position position="742"/>
    </location>
    <ligand>
        <name>ATP</name>
        <dbReference type="ChEBI" id="CHEBI:30616"/>
    </ligand>
</feature>
<dbReference type="InterPro" id="IPR001757">
    <property type="entry name" value="P_typ_ATPase"/>
</dbReference>
<feature type="binding site" evidence="15">
    <location>
        <position position="1054"/>
    </location>
    <ligand>
        <name>ATP</name>
        <dbReference type="ChEBI" id="CHEBI:30616"/>
    </ligand>
</feature>
<reference evidence="21 22" key="1">
    <citation type="journal article" date="2017" name="Mol. Ecol.">
        <title>Comparative and population genomic landscape of Phellinus noxius: A hypervariable fungus causing root rot in trees.</title>
        <authorList>
            <person name="Chung C.L."/>
            <person name="Lee T.J."/>
            <person name="Akiba M."/>
            <person name="Lee H.H."/>
            <person name="Kuo T.H."/>
            <person name="Liu D."/>
            <person name="Ke H.M."/>
            <person name="Yokoi T."/>
            <person name="Roa M.B."/>
            <person name="Lu M.J."/>
            <person name="Chang Y.Y."/>
            <person name="Ann P.J."/>
            <person name="Tsai J.N."/>
            <person name="Chen C.Y."/>
            <person name="Tzean S.S."/>
            <person name="Ota Y."/>
            <person name="Hattori T."/>
            <person name="Sahashi N."/>
            <person name="Liou R.F."/>
            <person name="Kikuchi T."/>
            <person name="Tsai I.J."/>
        </authorList>
    </citation>
    <scope>NUCLEOTIDE SEQUENCE [LARGE SCALE GENOMIC DNA]</scope>
    <source>
        <strain evidence="21 22">FFPRI411160</strain>
    </source>
</reference>
<evidence type="ECO:0000256" key="7">
    <source>
        <dbReference type="ARBA" id="ARBA00022840"/>
    </source>
</evidence>
<dbReference type="GO" id="GO:0140326">
    <property type="term" value="F:ATPase-coupled intramembrane lipid transporter activity"/>
    <property type="evidence" value="ECO:0007669"/>
    <property type="project" value="UniProtKB-EC"/>
</dbReference>
<dbReference type="Gene3D" id="3.40.50.1000">
    <property type="entry name" value="HAD superfamily/HAD-like"/>
    <property type="match status" value="1"/>
</dbReference>
<evidence type="ECO:0000256" key="12">
    <source>
        <dbReference type="ARBA" id="ARBA00034036"/>
    </source>
</evidence>
<comment type="subcellular location">
    <subcellularLocation>
        <location evidence="1 17">Membrane</location>
        <topology evidence="1 17">Multi-pass membrane protein</topology>
    </subcellularLocation>
</comment>
<evidence type="ECO:0000256" key="16">
    <source>
        <dbReference type="PIRSR" id="PIRSR606539-3"/>
    </source>
</evidence>
<feature type="transmembrane region" description="Helical" evidence="17">
    <location>
        <begin position="480"/>
        <end position="500"/>
    </location>
</feature>
<dbReference type="SUPFAM" id="SSF81660">
    <property type="entry name" value="Metal cation-transporting ATPase, ATP-binding domain N"/>
    <property type="match status" value="1"/>
</dbReference>
<feature type="transmembrane region" description="Helical" evidence="17">
    <location>
        <begin position="1140"/>
        <end position="1161"/>
    </location>
</feature>
<dbReference type="Pfam" id="PF13246">
    <property type="entry name" value="Cation_ATPase"/>
    <property type="match status" value="1"/>
</dbReference>
<comment type="similarity">
    <text evidence="2 17">Belongs to the cation transport ATPase (P-type) (TC 3.A.3) family. Type IV subfamily.</text>
</comment>
<evidence type="ECO:0000256" key="15">
    <source>
        <dbReference type="PIRSR" id="PIRSR606539-2"/>
    </source>
</evidence>
<feature type="transmembrane region" description="Helical" evidence="17">
    <location>
        <begin position="1257"/>
        <end position="1278"/>
    </location>
</feature>
<keyword evidence="7 15" id="KW-0067">ATP-binding</keyword>
<feature type="domain" description="P-type ATPase C-terminal" evidence="20">
    <location>
        <begin position="1077"/>
        <end position="1327"/>
    </location>
</feature>
<dbReference type="GO" id="GO:0045332">
    <property type="term" value="P:phospholipid translocation"/>
    <property type="evidence" value="ECO:0007669"/>
    <property type="project" value="TreeGrafter"/>
</dbReference>
<dbReference type="GO" id="GO:0005524">
    <property type="term" value="F:ATP binding"/>
    <property type="evidence" value="ECO:0007669"/>
    <property type="project" value="UniProtKB-UniRule"/>
</dbReference>
<evidence type="ECO:0000259" key="20">
    <source>
        <dbReference type="Pfam" id="PF16212"/>
    </source>
</evidence>
<evidence type="ECO:0000256" key="13">
    <source>
        <dbReference type="ARBA" id="ARBA00049128"/>
    </source>
</evidence>
<evidence type="ECO:0000256" key="4">
    <source>
        <dbReference type="ARBA" id="ARBA00022692"/>
    </source>
</evidence>
<dbReference type="InterPro" id="IPR036412">
    <property type="entry name" value="HAD-like_sf"/>
</dbReference>
<feature type="transmembrane region" description="Helical" evidence="17">
    <location>
        <begin position="95"/>
        <end position="112"/>
    </location>
</feature>
<protein>
    <recommendedName>
        <fullName evidence="17">Phospholipid-transporting ATPase</fullName>
        <ecNumber evidence="17">7.6.2.1</ecNumber>
    </recommendedName>
</protein>
<evidence type="ECO:0000256" key="17">
    <source>
        <dbReference type="RuleBase" id="RU362033"/>
    </source>
</evidence>
<feature type="region of interest" description="Disordered" evidence="18">
    <location>
        <begin position="1429"/>
        <end position="1484"/>
    </location>
</feature>
<evidence type="ECO:0000313" key="22">
    <source>
        <dbReference type="Proteomes" id="UP000217199"/>
    </source>
</evidence>
<feature type="binding site" evidence="15">
    <location>
        <position position="803"/>
    </location>
    <ligand>
        <name>ATP</name>
        <dbReference type="ChEBI" id="CHEBI:30616"/>
    </ligand>
</feature>
<feature type="binding site" evidence="15">
    <location>
        <position position="548"/>
    </location>
    <ligand>
        <name>ATP</name>
        <dbReference type="ChEBI" id="CHEBI:30616"/>
    </ligand>
</feature>
<dbReference type="SFLD" id="SFLDS00003">
    <property type="entry name" value="Haloacid_Dehalogenase"/>
    <property type="match status" value="1"/>
</dbReference>
<proteinExistence type="inferred from homology"/>
<evidence type="ECO:0000256" key="3">
    <source>
        <dbReference type="ARBA" id="ARBA00022553"/>
    </source>
</evidence>
<dbReference type="GO" id="GO:0016887">
    <property type="term" value="F:ATP hydrolysis activity"/>
    <property type="evidence" value="ECO:0007669"/>
    <property type="project" value="InterPro"/>
</dbReference>
<sequence length="1484" mass="166322">MASRAPKKPRPRQRGRTSGIGAWYNKFAAFNVESLFSKSREPGPPRVVYVNEDLPGDYHDDKGRVKKEHVYKTNQVVTSKYSIITFLPRNLLEQFRRIANVFFLFIAILQFFHEFSTISPGLVILPLLIVLAITAIKDGYEDVKRHQSDRQINQSRTRVLNGGGWVNPNVMEAKERSFLHIVRSLGFGRKGEKANNKKGKAGERGAPPELELIERGGVPGVHNEAPTNFDPTMTEIEFDHETLSEPRSPTQSHRHSVSIHPPHFGSRRNPSSPHWRRTAWEDIRVGDFVKITNEEAFPADILICATSEEENVCFVETKNLDGETNLKSRNAVPALTHLNSAEACVDRERARFRVELDRPDPNMYRLNGAVVTDEGKQPLDLQTVLLRGTVLKNTKWVIGVVMFTGEDTKIVLNAGGTPSKRSRVERQMNPQVFINLILLLCMAVACGIVDHILEARDYPRGAPWLIGDNQSNDNPQINGFFTAIFALITFQNIVPISLYISIEVVRTVQAAFIYFDKDIWYSKTDQPTLARSWNLSDDLGQVEYIFSDKTGTLTQNVMVFRNCSIGGKVYKGEIYAEQDDKKGDQDQVNVRLSATTSAEGSSAPGSSNSREEKNSLPSSQDPMSASGVQLGSERANYFHNNELAQDLADAAHADPDTDGAVRARSLNGFFSVLSLCHTVLAAVDPETGRIEYRAQSPDEAALVQAAADAGFVFRGRDKEILRLQTPFSDDVELYELLNVLDFTSARKRMSVILRKINDEDGRIFLLTKGADNVIFDRLKPGVNDDLKKVTETHLDEFAGEGLRTLTLAYKVVSDEFYEGWAEKYANATVSLDDREEKIAAVCEEIENDLRLLGATAIEDRLQDGVPETIADLKLAGIKVWVATGDKLETAIAIGYSTNLIAPESNLIVVRGGEKDGLSIFDQLYNAAEEFFPQANIIEEEELDINEKHASANARRSIGDGSLNGMPLRRVNTGVSSIVGHDNGERPGGFVLVIEGTALTHAFDDEDSKRLLLRLAIQCEAVICCRVSPLQKALIVKLVKEGIGALTLAIGDGANDVSMIQAADVGVGISGEEGLQAVNSSDYAIAQFRFLKRLLLVHGHWSYSRNGNMIVNFFYKNIICIGILWWFMIYCGWSSQYVFEYTYLLFWNVFWSLCPVIAIGLFDRILDDDILMEIPELYRYGREQYWFGIKTFAIYVFDAIYQSSIIFFLILYGYFSPTARSDGYDVAQYEFSTVMVISAVMTASMFNGLNTSAWTGWVFFACSIGIILVWAYTAIYSIISPGWFYVPVYGNDHYLFHSALFWFSVPLVICLSLVPRYLCKAYGFNVSPTEIDKFRLVRKLDPTRRTRDELLSGDQPFSRILKPAKHKKVHELAALTSSRPSLVDRRGSRTDMATGERGVHRGFDFSQEEGGVAIQRIQTNLSERRQQMLEERIDEEEGTVSGKKRGRRGGSGSSSMPLRKRLFSLGRSRKSRLKESITPDQLDHQ</sequence>
<keyword evidence="5 16" id="KW-0479">Metal-binding</keyword>
<keyword evidence="6 15" id="KW-0547">Nucleotide-binding</keyword>
<dbReference type="Pfam" id="PF16209">
    <property type="entry name" value="PhoLip_ATPase_N"/>
    <property type="match status" value="1"/>
</dbReference>
<dbReference type="NCBIfam" id="TIGR01494">
    <property type="entry name" value="ATPase_P-type"/>
    <property type="match status" value="1"/>
</dbReference>
<evidence type="ECO:0000256" key="6">
    <source>
        <dbReference type="ARBA" id="ARBA00022741"/>
    </source>
</evidence>
<dbReference type="PROSITE" id="PS00154">
    <property type="entry name" value="ATPASE_E1_E2"/>
    <property type="match status" value="1"/>
</dbReference>
<evidence type="ECO:0000313" key="21">
    <source>
        <dbReference type="EMBL" id="PAV23856.1"/>
    </source>
</evidence>
<dbReference type="InterPro" id="IPR008250">
    <property type="entry name" value="ATPase_P-typ_transduc_dom_A_sf"/>
</dbReference>
<dbReference type="InterPro" id="IPR032631">
    <property type="entry name" value="P-type_ATPase_N"/>
</dbReference>
<feature type="active site" description="4-aspartylphosphate intermediate" evidence="14">
    <location>
        <position position="548"/>
    </location>
</feature>
<name>A0A286UW84_9AGAM</name>
<feature type="transmembrane region" description="Helical" evidence="17">
    <location>
        <begin position="1226"/>
        <end position="1245"/>
    </location>
</feature>
<dbReference type="GO" id="GO:0005886">
    <property type="term" value="C:plasma membrane"/>
    <property type="evidence" value="ECO:0007669"/>
    <property type="project" value="TreeGrafter"/>
</dbReference>
<feature type="transmembrane region" description="Helical" evidence="17">
    <location>
        <begin position="118"/>
        <end position="136"/>
    </location>
</feature>
<accession>A0A286UW84</accession>
<dbReference type="Proteomes" id="UP000217199">
    <property type="component" value="Unassembled WGS sequence"/>
</dbReference>
<comment type="catalytic activity">
    <reaction evidence="13">
        <text>a 1,2-diacyl-sn-glycero-3-phosphoethanolamine(out) + ATP + H2O = a 1,2-diacyl-sn-glycero-3-phosphoethanolamine(in) + ADP + phosphate + H(+)</text>
        <dbReference type="Rhea" id="RHEA:66132"/>
        <dbReference type="ChEBI" id="CHEBI:15377"/>
        <dbReference type="ChEBI" id="CHEBI:15378"/>
        <dbReference type="ChEBI" id="CHEBI:30616"/>
        <dbReference type="ChEBI" id="CHEBI:43474"/>
        <dbReference type="ChEBI" id="CHEBI:64612"/>
        <dbReference type="ChEBI" id="CHEBI:456216"/>
    </reaction>
    <physiologicalReaction direction="left-to-right" evidence="13">
        <dbReference type="Rhea" id="RHEA:66133"/>
    </physiologicalReaction>
</comment>
<feature type="binding site" evidence="15">
    <location>
        <position position="883"/>
    </location>
    <ligand>
        <name>ATP</name>
        <dbReference type="ChEBI" id="CHEBI:30616"/>
    </ligand>
</feature>
<evidence type="ECO:0000256" key="9">
    <source>
        <dbReference type="ARBA" id="ARBA00022967"/>
    </source>
</evidence>
<evidence type="ECO:0000256" key="5">
    <source>
        <dbReference type="ARBA" id="ARBA00022723"/>
    </source>
</evidence>
<gene>
    <name evidence="21" type="ORF">PNOK_0092400</name>
</gene>
<dbReference type="Gene3D" id="3.40.1110.10">
    <property type="entry name" value="Calcium-transporting ATPase, cytoplasmic domain N"/>
    <property type="match status" value="1"/>
</dbReference>
<evidence type="ECO:0000256" key="14">
    <source>
        <dbReference type="PIRSR" id="PIRSR606539-1"/>
    </source>
</evidence>
<feature type="transmembrane region" description="Helical" evidence="17">
    <location>
        <begin position="1191"/>
        <end position="1214"/>
    </location>
</feature>
<dbReference type="InterPro" id="IPR044492">
    <property type="entry name" value="P_typ_ATPase_HD_dom"/>
</dbReference>
<evidence type="ECO:0000259" key="19">
    <source>
        <dbReference type="Pfam" id="PF16209"/>
    </source>
</evidence>
<keyword evidence="10 17" id="KW-1133">Transmembrane helix</keyword>
<dbReference type="FunFam" id="3.40.50.1000:FF:000001">
    <property type="entry name" value="Phospholipid-transporting ATPase IC"/>
    <property type="match status" value="1"/>
</dbReference>
<feature type="region of interest" description="Disordered" evidence="18">
    <location>
        <begin position="594"/>
        <end position="627"/>
    </location>
</feature>
<feature type="binding site" evidence="16">
    <location>
        <position position="548"/>
    </location>
    <ligand>
        <name>Mg(2+)</name>
        <dbReference type="ChEBI" id="CHEBI:18420"/>
    </ligand>
</feature>
<keyword evidence="3" id="KW-0597">Phosphoprotein</keyword>
<dbReference type="Pfam" id="PF16212">
    <property type="entry name" value="PhoLip_ATPase_C"/>
    <property type="match status" value="1"/>
</dbReference>
<feature type="compositionally biased region" description="Polar residues" evidence="18">
    <location>
        <begin position="594"/>
        <end position="608"/>
    </location>
</feature>
<dbReference type="NCBIfam" id="TIGR01652">
    <property type="entry name" value="ATPase-Plipid"/>
    <property type="match status" value="1"/>
</dbReference>
<comment type="cofactor">
    <cofactor evidence="16">
        <name>Mg(2+)</name>
        <dbReference type="ChEBI" id="CHEBI:18420"/>
    </cofactor>
</comment>
<evidence type="ECO:0000256" key="18">
    <source>
        <dbReference type="SAM" id="MobiDB-lite"/>
    </source>
</evidence>
<keyword evidence="8 16" id="KW-0460">Magnesium</keyword>
<feature type="compositionally biased region" description="Basic residues" evidence="18">
    <location>
        <begin position="1457"/>
        <end position="1471"/>
    </location>
</feature>
<feature type="compositionally biased region" description="Polar residues" evidence="18">
    <location>
        <begin position="615"/>
        <end position="627"/>
    </location>
</feature>
<dbReference type="PANTHER" id="PTHR24092">
    <property type="entry name" value="PROBABLE PHOSPHOLIPID-TRANSPORTING ATPASE"/>
    <property type="match status" value="1"/>
</dbReference>
<feature type="binding site" evidence="16">
    <location>
        <position position="1051"/>
    </location>
    <ligand>
        <name>Mg(2+)</name>
        <dbReference type="ChEBI" id="CHEBI:18420"/>
    </ligand>
</feature>
<dbReference type="InterPro" id="IPR023214">
    <property type="entry name" value="HAD_sf"/>
</dbReference>
<feature type="domain" description="P-type ATPase N-terminal" evidence="19">
    <location>
        <begin position="66"/>
        <end position="121"/>
    </location>
</feature>
<dbReference type="EC" id="7.6.2.1" evidence="17"/>
<evidence type="ECO:0000256" key="10">
    <source>
        <dbReference type="ARBA" id="ARBA00022989"/>
    </source>
</evidence>
<dbReference type="FunFam" id="3.40.1110.10:FF:000087">
    <property type="entry name" value="Phospholipid-transporting ATPase"/>
    <property type="match status" value="1"/>
</dbReference>
<feature type="transmembrane region" description="Helical" evidence="17">
    <location>
        <begin position="1112"/>
        <end position="1134"/>
    </location>
</feature>
<feature type="region of interest" description="Disordered" evidence="18">
    <location>
        <begin position="244"/>
        <end position="274"/>
    </location>
</feature>
<keyword evidence="22" id="KW-1185">Reference proteome</keyword>
<dbReference type="SFLD" id="SFLDG00002">
    <property type="entry name" value="C1.7:_P-type_atpase_like"/>
    <property type="match status" value="1"/>
</dbReference>
<dbReference type="STRING" id="2282107.A0A286UW84"/>
<dbReference type="InterPro" id="IPR023298">
    <property type="entry name" value="ATPase_P-typ_TM_dom_sf"/>
</dbReference>
<feature type="binding site" evidence="15">
    <location>
        <position position="1055"/>
    </location>
    <ligand>
        <name>ATP</name>
        <dbReference type="ChEBI" id="CHEBI:30616"/>
    </ligand>
</feature>
<feature type="binding site" evidence="15">
    <location>
        <position position="768"/>
    </location>
    <ligand>
        <name>ATP</name>
        <dbReference type="ChEBI" id="CHEBI:30616"/>
    </ligand>
</feature>
<feature type="binding site" evidence="15">
    <location>
        <position position="1025"/>
    </location>
    <ligand>
        <name>ATP</name>
        <dbReference type="ChEBI" id="CHEBI:30616"/>
    </ligand>
</feature>
<feature type="binding site" evidence="15">
    <location>
        <position position="885"/>
    </location>
    <ligand>
        <name>ATP</name>
        <dbReference type="ChEBI" id="CHEBI:30616"/>
    </ligand>
</feature>
<keyword evidence="4 17" id="KW-0812">Transmembrane</keyword>
<feature type="binding site" evidence="15">
    <location>
        <position position="1031"/>
    </location>
    <ligand>
        <name>ATP</name>
        <dbReference type="ChEBI" id="CHEBI:30616"/>
    </ligand>
</feature>
<dbReference type="PRINTS" id="PR00119">
    <property type="entry name" value="CATATPASE"/>
</dbReference>
<dbReference type="GO" id="GO:0000287">
    <property type="term" value="F:magnesium ion binding"/>
    <property type="evidence" value="ECO:0007669"/>
    <property type="project" value="UniProtKB-UniRule"/>
</dbReference>
<dbReference type="SUPFAM" id="SSF81665">
    <property type="entry name" value="Calcium ATPase, transmembrane domain M"/>
    <property type="match status" value="1"/>
</dbReference>
<dbReference type="SUPFAM" id="SSF81653">
    <property type="entry name" value="Calcium ATPase, transduction domain A"/>
    <property type="match status" value="1"/>
</dbReference>
<feature type="binding site" evidence="15">
    <location>
        <position position="550"/>
    </location>
    <ligand>
        <name>ATP</name>
        <dbReference type="ChEBI" id="CHEBI:30616"/>
    </ligand>
</feature>
<dbReference type="Gene3D" id="2.70.150.10">
    <property type="entry name" value="Calcium-transporting ATPase, cytoplasmic transduction domain A"/>
    <property type="match status" value="1"/>
</dbReference>
<feature type="transmembrane region" description="Helical" evidence="17">
    <location>
        <begin position="1298"/>
        <end position="1317"/>
    </location>
</feature>
<evidence type="ECO:0000256" key="8">
    <source>
        <dbReference type="ARBA" id="ARBA00022842"/>
    </source>
</evidence>
<dbReference type="InterPro" id="IPR032630">
    <property type="entry name" value="P_typ_ATPase_c"/>
</dbReference>
<feature type="compositionally biased region" description="Basic and acidic residues" evidence="18">
    <location>
        <begin position="1472"/>
        <end position="1484"/>
    </location>
</feature>
<dbReference type="SUPFAM" id="SSF56784">
    <property type="entry name" value="HAD-like"/>
    <property type="match status" value="1"/>
</dbReference>
<evidence type="ECO:0000256" key="11">
    <source>
        <dbReference type="ARBA" id="ARBA00023136"/>
    </source>
</evidence>
<dbReference type="OrthoDB" id="377733at2759"/>
<organism evidence="21 22">
    <name type="scientific">Pyrrhoderma noxium</name>
    <dbReference type="NCBI Taxonomy" id="2282107"/>
    <lineage>
        <taxon>Eukaryota</taxon>
        <taxon>Fungi</taxon>
        <taxon>Dikarya</taxon>
        <taxon>Basidiomycota</taxon>
        <taxon>Agaricomycotina</taxon>
        <taxon>Agaricomycetes</taxon>
        <taxon>Hymenochaetales</taxon>
        <taxon>Hymenochaetaceae</taxon>
        <taxon>Pyrrhoderma</taxon>
    </lineage>
</organism>
<feature type="binding site" evidence="15">
    <location>
        <position position="884"/>
    </location>
    <ligand>
        <name>ATP</name>
        <dbReference type="ChEBI" id="CHEBI:30616"/>
    </ligand>
</feature>
<feature type="binding site" evidence="15">
    <location>
        <position position="549"/>
    </location>
    <ligand>
        <name>ATP</name>
        <dbReference type="ChEBI" id="CHEBI:30616"/>
    </ligand>
</feature>
<evidence type="ECO:0000256" key="2">
    <source>
        <dbReference type="ARBA" id="ARBA00008109"/>
    </source>
</evidence>
<keyword evidence="11 17" id="KW-0472">Membrane</keyword>
<evidence type="ECO:0000256" key="1">
    <source>
        <dbReference type="ARBA" id="ARBA00004141"/>
    </source>
</evidence>
<feature type="binding site" evidence="16">
    <location>
        <position position="550"/>
    </location>
    <ligand>
        <name>Mg(2+)</name>
        <dbReference type="ChEBI" id="CHEBI:18420"/>
    </ligand>
</feature>
<dbReference type="SFLD" id="SFLDF00027">
    <property type="entry name" value="p-type_atpase"/>
    <property type="match status" value="1"/>
</dbReference>
<dbReference type="PANTHER" id="PTHR24092:SF153">
    <property type="entry name" value="PHOSPHOLIPID-TRANSPORTING ATPASE"/>
    <property type="match status" value="1"/>
</dbReference>
<dbReference type="InParanoid" id="A0A286UW84"/>
<feature type="binding site" evidence="16">
    <location>
        <position position="1055"/>
    </location>
    <ligand>
        <name>Mg(2+)</name>
        <dbReference type="ChEBI" id="CHEBI:18420"/>
    </ligand>
</feature>
<comment type="catalytic activity">
    <reaction evidence="12 17">
        <text>ATP + H2O + phospholipidSide 1 = ADP + phosphate + phospholipidSide 2.</text>
        <dbReference type="EC" id="7.6.2.1"/>
    </reaction>
</comment>
<dbReference type="InterPro" id="IPR006539">
    <property type="entry name" value="P-type_ATPase_IV"/>
</dbReference>
<comment type="caution">
    <text evidence="21">The sequence shown here is derived from an EMBL/GenBank/DDBJ whole genome shotgun (WGS) entry which is preliminary data.</text>
</comment>
<feature type="transmembrane region" description="Helical" evidence="17">
    <location>
        <begin position="432"/>
        <end position="453"/>
    </location>
</feature>
<dbReference type="InterPro" id="IPR018303">
    <property type="entry name" value="ATPase_P-typ_P_site"/>
</dbReference>